<dbReference type="EMBL" id="OU893340">
    <property type="protein sequence ID" value="CAG9796920.1"/>
    <property type="molecule type" value="Genomic_DNA"/>
</dbReference>
<keyword evidence="2" id="KW-0732">Signal</keyword>
<protein>
    <submittedName>
        <fullName evidence="3">Uncharacterized protein</fullName>
    </submittedName>
</protein>
<proteinExistence type="predicted"/>
<feature type="signal peptide" evidence="2">
    <location>
        <begin position="1"/>
        <end position="17"/>
    </location>
</feature>
<feature type="chain" id="PRO_5040215233" evidence="2">
    <location>
        <begin position="18"/>
        <end position="432"/>
    </location>
</feature>
<evidence type="ECO:0000256" key="1">
    <source>
        <dbReference type="SAM" id="MobiDB-lite"/>
    </source>
</evidence>
<keyword evidence="4" id="KW-1185">Reference proteome</keyword>
<dbReference type="Proteomes" id="UP001153714">
    <property type="component" value="Chromosome 9"/>
</dbReference>
<reference evidence="3" key="2">
    <citation type="submission" date="2022-10" db="EMBL/GenBank/DDBJ databases">
        <authorList>
            <consortium name="ENA_rothamsted_submissions"/>
            <consortium name="culmorum"/>
            <person name="King R."/>
        </authorList>
    </citation>
    <scope>NUCLEOTIDE SEQUENCE</scope>
</reference>
<sequence>MAKLILLCATLIASARCAVLNIGDVTHQRLVRSPCYTCGQQSIVPPPPPVVRTENWSGLARSADGLQNTIFSGAAAAADQGAQTTGEAFSLASSAVNGVGAGLSGGHTSGYGSTRSSIDVKTGIHTGNSGSGQLEKGANTYGGQVVGSYRESSSSYHNGGFKHDGGEELQQTSNKDAGFGSTSYADQSGNDGNKNIARSDYSGYANKNSNENRKVEGTYHFNTQQTQVSGIGIGSANDGRVDRNYEVSRSNSASDNFENQGGHYISDYQRGYGSFSSLQSGSFGGYGQSGSDNYSNGRGYAGYQQSRSHELQYGGPSLSSGNIQRSSDAGQQLQTSEFGSSSHGKYGVGTFHESETSGQGQSVQKSNTGLQADLTGSASIDAQSALSGALNLASQGLQTAQHTGCSTCGKSSYALSNSKSRTGSAVAVSIGG</sequence>
<evidence type="ECO:0000313" key="4">
    <source>
        <dbReference type="Proteomes" id="UP001153714"/>
    </source>
</evidence>
<feature type="region of interest" description="Disordered" evidence="1">
    <location>
        <begin position="124"/>
        <end position="212"/>
    </location>
</feature>
<feature type="region of interest" description="Disordered" evidence="1">
    <location>
        <begin position="310"/>
        <end position="366"/>
    </location>
</feature>
<gene>
    <name evidence="3" type="ORF">DIATSA_LOCUS14067</name>
</gene>
<feature type="compositionally biased region" description="Polar residues" evidence="1">
    <location>
        <begin position="317"/>
        <end position="343"/>
    </location>
</feature>
<dbReference type="OrthoDB" id="7492448at2759"/>
<dbReference type="AlphaFoldDB" id="A0A9N9RFL7"/>
<organism evidence="3 4">
    <name type="scientific">Diatraea saccharalis</name>
    <name type="common">sugarcane borer</name>
    <dbReference type="NCBI Taxonomy" id="40085"/>
    <lineage>
        <taxon>Eukaryota</taxon>
        <taxon>Metazoa</taxon>
        <taxon>Ecdysozoa</taxon>
        <taxon>Arthropoda</taxon>
        <taxon>Hexapoda</taxon>
        <taxon>Insecta</taxon>
        <taxon>Pterygota</taxon>
        <taxon>Neoptera</taxon>
        <taxon>Endopterygota</taxon>
        <taxon>Lepidoptera</taxon>
        <taxon>Glossata</taxon>
        <taxon>Ditrysia</taxon>
        <taxon>Pyraloidea</taxon>
        <taxon>Crambidae</taxon>
        <taxon>Crambinae</taxon>
        <taxon>Diatraea</taxon>
    </lineage>
</organism>
<evidence type="ECO:0000256" key="2">
    <source>
        <dbReference type="SAM" id="SignalP"/>
    </source>
</evidence>
<name>A0A9N9RFL7_9NEOP</name>
<evidence type="ECO:0000313" key="3">
    <source>
        <dbReference type="EMBL" id="CAG9796920.1"/>
    </source>
</evidence>
<accession>A0A9N9RFL7</accession>
<feature type="compositionally biased region" description="Polar residues" evidence="1">
    <location>
        <begin position="169"/>
        <end position="193"/>
    </location>
</feature>
<reference evidence="3" key="1">
    <citation type="submission" date="2021-12" db="EMBL/GenBank/DDBJ databases">
        <authorList>
            <person name="King R."/>
        </authorList>
    </citation>
    <scope>NUCLEOTIDE SEQUENCE</scope>
</reference>
<feature type="compositionally biased region" description="Polar residues" evidence="1">
    <location>
        <begin position="356"/>
        <end position="366"/>
    </location>
</feature>